<dbReference type="EMBL" id="KB630779">
    <property type="protein sequence ID" value="ERL83858.1"/>
    <property type="molecule type" value="Genomic_DNA"/>
</dbReference>
<evidence type="ECO:0000256" key="8">
    <source>
        <dbReference type="ARBA" id="ARBA00023212"/>
    </source>
</evidence>
<evidence type="ECO:0000313" key="14">
    <source>
        <dbReference type="EMBL" id="ERL84261.1"/>
    </source>
</evidence>
<gene>
    <name evidence="13" type="ORF">D910_01125</name>
    <name evidence="14" type="ORF">D910_01642</name>
    <name evidence="12" type="ORF">YQE_03770</name>
</gene>
<evidence type="ECO:0000256" key="11">
    <source>
        <dbReference type="SAM" id="MobiDB-lite"/>
    </source>
</evidence>
<evidence type="ECO:0000313" key="15">
    <source>
        <dbReference type="Proteomes" id="UP000030742"/>
    </source>
</evidence>
<dbReference type="InterPro" id="IPR050687">
    <property type="entry name" value="Dynein_IC"/>
</dbReference>
<dbReference type="PROSITE" id="PS00678">
    <property type="entry name" value="WD_REPEATS_1"/>
    <property type="match status" value="1"/>
</dbReference>
<keyword evidence="4" id="KW-0853">WD repeat</keyword>
<evidence type="ECO:0000256" key="4">
    <source>
        <dbReference type="ARBA" id="ARBA00022574"/>
    </source>
</evidence>
<dbReference type="PANTHER" id="PTHR12442">
    <property type="entry name" value="DYNEIN INTERMEDIATE CHAIN"/>
    <property type="match status" value="1"/>
</dbReference>
<dbReference type="EMBL" id="KB740648">
    <property type="protein sequence ID" value="ENN79714.1"/>
    <property type="molecule type" value="Genomic_DNA"/>
</dbReference>
<keyword evidence="5" id="KW-0677">Repeat</keyword>
<dbReference type="GO" id="GO:0003341">
    <property type="term" value="P:cilium movement"/>
    <property type="evidence" value="ECO:0007669"/>
    <property type="project" value="TreeGrafter"/>
</dbReference>
<dbReference type="PANTHER" id="PTHR12442:SF12">
    <property type="entry name" value="DYNEIN AXONEMAL INTERMEDIATE CHAIN 4"/>
    <property type="match status" value="1"/>
</dbReference>
<feature type="compositionally biased region" description="Basic and acidic residues" evidence="11">
    <location>
        <begin position="41"/>
        <end position="54"/>
    </location>
</feature>
<comment type="subcellular location">
    <subcellularLocation>
        <location evidence="1">Cell projection</location>
        <location evidence="1">Cilium</location>
        <location evidence="1">Flagellum</location>
    </subcellularLocation>
    <subcellularLocation>
        <location evidence="2">Cytoplasm</location>
        <location evidence="2">Cytoskeleton</location>
        <location evidence="2">Cilium axoneme</location>
    </subcellularLocation>
    <subcellularLocation>
        <location evidence="10">Dynein axonemal particle</location>
    </subcellularLocation>
</comment>
<evidence type="ECO:0000256" key="5">
    <source>
        <dbReference type="ARBA" id="ARBA00022737"/>
    </source>
</evidence>
<evidence type="ECO:0000256" key="6">
    <source>
        <dbReference type="ARBA" id="ARBA00022846"/>
    </source>
</evidence>
<dbReference type="OrthoDB" id="445052at2759"/>
<accession>N6TH07</accession>
<evidence type="ECO:0000256" key="7">
    <source>
        <dbReference type="ARBA" id="ARBA00023069"/>
    </source>
</evidence>
<dbReference type="SUPFAM" id="SSF50978">
    <property type="entry name" value="WD40 repeat-like"/>
    <property type="match status" value="1"/>
</dbReference>
<keyword evidence="6" id="KW-0282">Flagellum</keyword>
<evidence type="ECO:0000256" key="10">
    <source>
        <dbReference type="ARBA" id="ARBA00024190"/>
    </source>
</evidence>
<dbReference type="STRING" id="77166.N6TH07"/>
<organism evidence="12">
    <name type="scientific">Dendroctonus ponderosae</name>
    <name type="common">Mountain pine beetle</name>
    <dbReference type="NCBI Taxonomy" id="77166"/>
    <lineage>
        <taxon>Eukaryota</taxon>
        <taxon>Metazoa</taxon>
        <taxon>Ecdysozoa</taxon>
        <taxon>Arthropoda</taxon>
        <taxon>Hexapoda</taxon>
        <taxon>Insecta</taxon>
        <taxon>Pterygota</taxon>
        <taxon>Neoptera</taxon>
        <taxon>Endopterygota</taxon>
        <taxon>Coleoptera</taxon>
        <taxon>Polyphaga</taxon>
        <taxon>Cucujiformia</taxon>
        <taxon>Curculionidae</taxon>
        <taxon>Scolytinae</taxon>
        <taxon>Dendroctonus</taxon>
    </lineage>
</organism>
<dbReference type="GO" id="GO:0045504">
    <property type="term" value="F:dynein heavy chain binding"/>
    <property type="evidence" value="ECO:0007669"/>
    <property type="project" value="TreeGrafter"/>
</dbReference>
<evidence type="ECO:0000256" key="3">
    <source>
        <dbReference type="ARBA" id="ARBA00022490"/>
    </source>
</evidence>
<keyword evidence="3" id="KW-0963">Cytoplasm</keyword>
<protein>
    <recommendedName>
        <fullName evidence="16">WD repeat-containing protein 55 homolog</fullName>
    </recommendedName>
</protein>
<dbReference type="InterPro" id="IPR036322">
    <property type="entry name" value="WD40_repeat_dom_sf"/>
</dbReference>
<dbReference type="Proteomes" id="UP000030742">
    <property type="component" value="Unassembled WGS sequence"/>
</dbReference>
<sequence length="330" mass="37303">MFTVKHHECVGFESKWKVKKVSANNSCQTEFRTTETGSNTSERKSQEVQTEKTEPTQTDVDMEKLGKWLSKIYPQVKEQIDNSNNSRIFQNYRLLDDPIDATCKLVQTLQVASKGETGSQIYIWNVENDVDPLICNILAHDEYITQISWMNYIDATNSVCLASSSTDGLLKLWNFDITNNILKIKITYKIKTPVLAKMNQTTEVSEALLDKGQLGLVGFDFSKNIPDLFIVALEGGLIDEPAQVIFTKSPLNDISYIPHEEKLVAACGQHGTMEVYHLISGKSVPLSFNAKITRSNLTSLAVNSGKYHKIRSSWQQEWTITVMERSMAEY</sequence>
<dbReference type="InterPro" id="IPR019775">
    <property type="entry name" value="WD40_repeat_CS"/>
</dbReference>
<dbReference type="EMBL" id="KB631357">
    <property type="protein sequence ID" value="ERL84261.1"/>
    <property type="molecule type" value="Genomic_DNA"/>
</dbReference>
<evidence type="ECO:0008006" key="16">
    <source>
        <dbReference type="Google" id="ProtNLM"/>
    </source>
</evidence>
<evidence type="ECO:0000313" key="13">
    <source>
        <dbReference type="EMBL" id="ERL83858.1"/>
    </source>
</evidence>
<dbReference type="HOGENOM" id="CLU_724295_0_0_1"/>
<dbReference type="GO" id="GO:0031514">
    <property type="term" value="C:motile cilium"/>
    <property type="evidence" value="ECO:0007669"/>
    <property type="project" value="UniProtKB-SubCell"/>
</dbReference>
<keyword evidence="7" id="KW-0969">Cilium</keyword>
<name>N6TH07_DENPD</name>
<evidence type="ECO:0000256" key="2">
    <source>
        <dbReference type="ARBA" id="ARBA00004430"/>
    </source>
</evidence>
<evidence type="ECO:0000256" key="9">
    <source>
        <dbReference type="ARBA" id="ARBA00023273"/>
    </source>
</evidence>
<keyword evidence="9" id="KW-0966">Cell projection</keyword>
<proteinExistence type="predicted"/>
<dbReference type="GO" id="GO:0005858">
    <property type="term" value="C:axonemal dynein complex"/>
    <property type="evidence" value="ECO:0007669"/>
    <property type="project" value="TreeGrafter"/>
</dbReference>
<feature type="compositionally biased region" description="Polar residues" evidence="11">
    <location>
        <begin position="31"/>
        <end position="40"/>
    </location>
</feature>
<keyword evidence="8" id="KW-0206">Cytoskeleton</keyword>
<reference evidence="12 15" key="1">
    <citation type="journal article" date="2013" name="Genome Biol.">
        <title>Draft genome of the mountain pine beetle, Dendroctonus ponderosae Hopkins, a major forest pest.</title>
        <authorList>
            <person name="Keeling C.I."/>
            <person name="Yuen M.M."/>
            <person name="Liao N.Y."/>
            <person name="Docking T.R."/>
            <person name="Chan S.K."/>
            <person name="Taylor G.A."/>
            <person name="Palmquist D.L."/>
            <person name="Jackman S.D."/>
            <person name="Nguyen A."/>
            <person name="Li M."/>
            <person name="Henderson H."/>
            <person name="Janes J.K."/>
            <person name="Zhao Y."/>
            <person name="Pandoh P."/>
            <person name="Moore R."/>
            <person name="Sperling F.A."/>
            <person name="Huber D.P."/>
            <person name="Birol I."/>
            <person name="Jones S.J."/>
            <person name="Bohlmann J."/>
        </authorList>
    </citation>
    <scope>NUCLEOTIDE SEQUENCE</scope>
</reference>
<feature type="non-terminal residue" evidence="12">
    <location>
        <position position="1"/>
    </location>
</feature>
<dbReference type="OMA" id="YEERIIC"/>
<dbReference type="InterPro" id="IPR015943">
    <property type="entry name" value="WD40/YVTN_repeat-like_dom_sf"/>
</dbReference>
<feature type="region of interest" description="Disordered" evidence="11">
    <location>
        <begin position="31"/>
        <end position="57"/>
    </location>
</feature>
<dbReference type="GO" id="GO:0120293">
    <property type="term" value="C:dynein axonemal particle"/>
    <property type="evidence" value="ECO:0007669"/>
    <property type="project" value="UniProtKB-SubCell"/>
</dbReference>
<dbReference type="GO" id="GO:0045503">
    <property type="term" value="F:dynein light chain binding"/>
    <property type="evidence" value="ECO:0007669"/>
    <property type="project" value="TreeGrafter"/>
</dbReference>
<dbReference type="AlphaFoldDB" id="N6TH07"/>
<dbReference type="Gene3D" id="2.130.10.10">
    <property type="entry name" value="YVTN repeat-like/Quinoprotein amine dehydrogenase"/>
    <property type="match status" value="1"/>
</dbReference>
<evidence type="ECO:0000313" key="12">
    <source>
        <dbReference type="EMBL" id="ENN79714.1"/>
    </source>
</evidence>
<evidence type="ECO:0000256" key="1">
    <source>
        <dbReference type="ARBA" id="ARBA00004230"/>
    </source>
</evidence>